<comment type="caution">
    <text evidence="1">The sequence shown here is derived from an EMBL/GenBank/DDBJ whole genome shotgun (WGS) entry which is preliminary data.</text>
</comment>
<proteinExistence type="predicted"/>
<dbReference type="EMBL" id="JAANQT010011594">
    <property type="protein sequence ID" value="KAG1274225.1"/>
    <property type="molecule type" value="Genomic_DNA"/>
</dbReference>
<keyword evidence="2" id="KW-1185">Reference proteome</keyword>
<organism evidence="1 2">
    <name type="scientific">Rhizopus oryzae</name>
    <name type="common">Mucormycosis agent</name>
    <name type="synonym">Rhizopus arrhizus var. delemar</name>
    <dbReference type="NCBI Taxonomy" id="64495"/>
    <lineage>
        <taxon>Eukaryota</taxon>
        <taxon>Fungi</taxon>
        <taxon>Fungi incertae sedis</taxon>
        <taxon>Mucoromycota</taxon>
        <taxon>Mucoromycotina</taxon>
        <taxon>Mucoromycetes</taxon>
        <taxon>Mucorales</taxon>
        <taxon>Mucorineae</taxon>
        <taxon>Rhizopodaceae</taxon>
        <taxon>Rhizopus</taxon>
    </lineage>
</organism>
<dbReference type="AlphaFoldDB" id="A0A9P6WS15"/>
<name>A0A9P6WS15_RHIOR</name>
<gene>
    <name evidence="1" type="ORF">G6F64_015176</name>
</gene>
<evidence type="ECO:0000313" key="2">
    <source>
        <dbReference type="Proteomes" id="UP000716291"/>
    </source>
</evidence>
<accession>A0A9P6WS15</accession>
<protein>
    <submittedName>
        <fullName evidence="1">Uncharacterized protein</fullName>
    </submittedName>
</protein>
<reference evidence="1" key="1">
    <citation type="journal article" date="2020" name="Microb. Genom.">
        <title>Genetic diversity of clinical and environmental Mucorales isolates obtained from an investigation of mucormycosis cases among solid organ transplant recipients.</title>
        <authorList>
            <person name="Nguyen M.H."/>
            <person name="Kaul D."/>
            <person name="Muto C."/>
            <person name="Cheng S.J."/>
            <person name="Richter R.A."/>
            <person name="Bruno V.M."/>
            <person name="Liu G."/>
            <person name="Beyhan S."/>
            <person name="Sundermann A.J."/>
            <person name="Mounaud S."/>
            <person name="Pasculle A.W."/>
            <person name="Nierman W.C."/>
            <person name="Driscoll E."/>
            <person name="Cumbie R."/>
            <person name="Clancy C.J."/>
            <person name="Dupont C.L."/>
        </authorList>
    </citation>
    <scope>NUCLEOTIDE SEQUENCE</scope>
    <source>
        <strain evidence="1">GL11</strain>
    </source>
</reference>
<dbReference type="Proteomes" id="UP000716291">
    <property type="component" value="Unassembled WGS sequence"/>
</dbReference>
<sequence>MPSSLVFISKYSYNNMSDRGIQFNPAPANARGSISVGQPIAFPSRVVVPELEAESGKGAKPITTAVKVRTLKFNFKQIY</sequence>
<evidence type="ECO:0000313" key="1">
    <source>
        <dbReference type="EMBL" id="KAG1274225.1"/>
    </source>
</evidence>